<dbReference type="GO" id="GO:0004788">
    <property type="term" value="F:thiamine diphosphokinase activity"/>
    <property type="evidence" value="ECO:0007669"/>
    <property type="project" value="UniProtKB-UniRule"/>
</dbReference>
<evidence type="ECO:0000256" key="4">
    <source>
        <dbReference type="ARBA" id="ARBA00022840"/>
    </source>
</evidence>
<gene>
    <name evidence="8" type="ORF">EOW66_19040</name>
</gene>
<reference evidence="8 9" key="1">
    <citation type="submission" date="2019-01" db="EMBL/GenBank/DDBJ databases">
        <title>Sinorhodobacter populi sp. nov. isolated from the symptomatic bark tissue of Populus euramericana canker.</title>
        <authorList>
            <person name="Xu G."/>
        </authorList>
    </citation>
    <scope>NUCLEOTIDE SEQUENCE [LARGE SCALE GENOMIC DNA]</scope>
    <source>
        <strain evidence="8 9">CGMCC 1.12963</strain>
    </source>
</reference>
<dbReference type="SUPFAM" id="SSF63999">
    <property type="entry name" value="Thiamin pyrophosphokinase, catalytic domain"/>
    <property type="match status" value="1"/>
</dbReference>
<dbReference type="AlphaFoldDB" id="A0A3S3L8Z2"/>
<dbReference type="SUPFAM" id="SSF63862">
    <property type="entry name" value="Thiamin pyrophosphokinase, substrate-binding domain"/>
    <property type="match status" value="1"/>
</dbReference>
<dbReference type="Pfam" id="PF04263">
    <property type="entry name" value="TPK_catalytic"/>
    <property type="match status" value="1"/>
</dbReference>
<organism evidence="8 9">
    <name type="scientific">Paenirhodobacter huangdaonensis</name>
    <dbReference type="NCBI Taxonomy" id="2501515"/>
    <lineage>
        <taxon>Bacteria</taxon>
        <taxon>Pseudomonadati</taxon>
        <taxon>Pseudomonadota</taxon>
        <taxon>Alphaproteobacteria</taxon>
        <taxon>Rhodobacterales</taxon>
        <taxon>Rhodobacter group</taxon>
        <taxon>Paenirhodobacter</taxon>
    </lineage>
</organism>
<reference evidence="9" key="2">
    <citation type="submission" date="2019-01" db="EMBL/GenBank/DDBJ databases">
        <title>Sinorhodobacter populi sp. nov. isolated from the symptomatic bark tissue of Populus euramericana canker.</title>
        <authorList>
            <person name="Li Y."/>
        </authorList>
    </citation>
    <scope>NUCLEOTIDE SEQUENCE [LARGE SCALE GENOMIC DNA]</scope>
    <source>
        <strain evidence="9">CGMCC 1.12963</strain>
    </source>
</reference>
<dbReference type="GO" id="GO:0016301">
    <property type="term" value="F:kinase activity"/>
    <property type="evidence" value="ECO:0007669"/>
    <property type="project" value="UniProtKB-KW"/>
</dbReference>
<keyword evidence="1 8" id="KW-0808">Transferase</keyword>
<dbReference type="GO" id="GO:0006772">
    <property type="term" value="P:thiamine metabolic process"/>
    <property type="evidence" value="ECO:0007669"/>
    <property type="project" value="UniProtKB-UniRule"/>
</dbReference>
<comment type="caution">
    <text evidence="8">The sequence shown here is derived from an EMBL/GenBank/DDBJ whole genome shotgun (WGS) entry which is preliminary data.</text>
</comment>
<feature type="domain" description="Thiamin pyrophosphokinase catalytic" evidence="6">
    <location>
        <begin position="31"/>
        <end position="120"/>
    </location>
</feature>
<dbReference type="EMBL" id="SAVA01000017">
    <property type="protein sequence ID" value="RWR47969.1"/>
    <property type="molecule type" value="Genomic_DNA"/>
</dbReference>
<dbReference type="GO" id="GO:0005524">
    <property type="term" value="F:ATP binding"/>
    <property type="evidence" value="ECO:0007669"/>
    <property type="project" value="UniProtKB-KW"/>
</dbReference>
<evidence type="ECO:0000256" key="2">
    <source>
        <dbReference type="ARBA" id="ARBA00022741"/>
    </source>
</evidence>
<keyword evidence="9" id="KW-1185">Reference proteome</keyword>
<evidence type="ECO:0000313" key="8">
    <source>
        <dbReference type="EMBL" id="RWR47969.1"/>
    </source>
</evidence>
<dbReference type="InterPro" id="IPR036759">
    <property type="entry name" value="TPK_catalytic_sf"/>
</dbReference>
<dbReference type="NCBIfam" id="TIGR01378">
    <property type="entry name" value="thi_PPkinase"/>
    <property type="match status" value="1"/>
</dbReference>
<dbReference type="GO" id="GO:0030975">
    <property type="term" value="F:thiamine binding"/>
    <property type="evidence" value="ECO:0007669"/>
    <property type="project" value="InterPro"/>
</dbReference>
<evidence type="ECO:0000256" key="1">
    <source>
        <dbReference type="ARBA" id="ARBA00022679"/>
    </source>
</evidence>
<feature type="domain" description="Thiamin pyrophosphokinase thiamin-binding" evidence="7">
    <location>
        <begin position="148"/>
        <end position="194"/>
    </location>
</feature>
<evidence type="ECO:0000256" key="5">
    <source>
        <dbReference type="NCBIfam" id="TIGR01378"/>
    </source>
</evidence>
<dbReference type="InterPro" id="IPR006282">
    <property type="entry name" value="Thi_PPkinase"/>
</dbReference>
<dbReference type="InterPro" id="IPR036371">
    <property type="entry name" value="TPK_B1-bd_sf"/>
</dbReference>
<keyword evidence="3 8" id="KW-0418">Kinase</keyword>
<accession>A0A3S3L8Z2</accession>
<name>A0A3S3L8Z2_9RHOB</name>
<protein>
    <recommendedName>
        <fullName evidence="5">Thiamine diphosphokinase</fullName>
        <ecNumber evidence="5">2.7.6.2</ecNumber>
    </recommendedName>
</protein>
<evidence type="ECO:0000259" key="6">
    <source>
        <dbReference type="Pfam" id="PF04263"/>
    </source>
</evidence>
<dbReference type="InterPro" id="IPR007373">
    <property type="entry name" value="Thiamin_PyroPKinase_B1-bd"/>
</dbReference>
<sequence>MERHIVQYHGGVTLLGGGAVEAADLHAALALAPALVAADGGGDRALAFGLMPEAVIGDMDSLSPAGAAAIGPARLHRIAEQDSTDFGKCLTYVGARFFIGLGFTGLRLDHTLAALSDLAQRPDRAVVLIAEDELIFRAPPEIALDLPLGERLSLFPFGPASGTAEGLRWPIEGLNFTPAGRVGTSNEVSGPVRLSLAGEMLVLLPKRHLAAVLAALGLR</sequence>
<evidence type="ECO:0000259" key="7">
    <source>
        <dbReference type="Pfam" id="PF04265"/>
    </source>
</evidence>
<keyword evidence="2" id="KW-0547">Nucleotide-binding</keyword>
<dbReference type="RefSeq" id="WP_128157903.1">
    <property type="nucleotide sequence ID" value="NZ_JBHSOM010000006.1"/>
</dbReference>
<dbReference type="PANTHER" id="PTHR41299:SF1">
    <property type="entry name" value="THIAMINE PYROPHOSPHOKINASE"/>
    <property type="match status" value="1"/>
</dbReference>
<evidence type="ECO:0000313" key="9">
    <source>
        <dbReference type="Proteomes" id="UP000288071"/>
    </source>
</evidence>
<dbReference type="EC" id="2.7.6.2" evidence="5"/>
<dbReference type="Proteomes" id="UP000288071">
    <property type="component" value="Unassembled WGS sequence"/>
</dbReference>
<dbReference type="CDD" id="cd07995">
    <property type="entry name" value="TPK"/>
    <property type="match status" value="1"/>
</dbReference>
<dbReference type="InterPro" id="IPR053149">
    <property type="entry name" value="TPK"/>
</dbReference>
<dbReference type="PANTHER" id="PTHR41299">
    <property type="entry name" value="THIAMINE PYROPHOSPHOKINASE"/>
    <property type="match status" value="1"/>
</dbReference>
<proteinExistence type="predicted"/>
<evidence type="ECO:0000256" key="3">
    <source>
        <dbReference type="ARBA" id="ARBA00022777"/>
    </source>
</evidence>
<dbReference type="InterPro" id="IPR007371">
    <property type="entry name" value="TPK_catalytic"/>
</dbReference>
<dbReference type="GO" id="GO:0009229">
    <property type="term" value="P:thiamine diphosphate biosynthetic process"/>
    <property type="evidence" value="ECO:0007669"/>
    <property type="project" value="InterPro"/>
</dbReference>
<dbReference type="Gene3D" id="3.40.50.10240">
    <property type="entry name" value="Thiamin pyrophosphokinase, catalytic domain"/>
    <property type="match status" value="1"/>
</dbReference>
<keyword evidence="4" id="KW-0067">ATP-binding</keyword>
<dbReference type="Pfam" id="PF04265">
    <property type="entry name" value="TPK_B1_binding"/>
    <property type="match status" value="1"/>
</dbReference>